<evidence type="ECO:0000313" key="2">
    <source>
        <dbReference type="EMBL" id="CAG8577315.1"/>
    </source>
</evidence>
<dbReference type="Proteomes" id="UP000789570">
    <property type="component" value="Unassembled WGS sequence"/>
</dbReference>
<reference evidence="2" key="1">
    <citation type="submission" date="2021-06" db="EMBL/GenBank/DDBJ databases">
        <authorList>
            <person name="Kallberg Y."/>
            <person name="Tangrot J."/>
            <person name="Rosling A."/>
        </authorList>
    </citation>
    <scope>NUCLEOTIDE SEQUENCE</scope>
    <source>
        <strain evidence="2">UK204</strain>
    </source>
</reference>
<feature type="non-terminal residue" evidence="2">
    <location>
        <position position="324"/>
    </location>
</feature>
<protein>
    <submittedName>
        <fullName evidence="2">12460_t:CDS:1</fullName>
    </submittedName>
</protein>
<dbReference type="PROSITE" id="PS50919">
    <property type="entry name" value="MIR"/>
    <property type="match status" value="1"/>
</dbReference>
<proteinExistence type="predicted"/>
<dbReference type="EMBL" id="CAJVPQ010001954">
    <property type="protein sequence ID" value="CAG8577315.1"/>
    <property type="molecule type" value="Genomic_DNA"/>
</dbReference>
<sequence>MNHLEYFYYGTIHPEEWVKQVRLAFYDYNKNEQEIVNYCKLLIPSYIKIPPETESFVALINALKSDISYETFKSSVKRNLKALKVSLDNEKDILTFLNQFQRHCYEGEINEIGEQKQLFLNLLPKNSIQHSFVRRNFDKINSMKELFKNFDQSLFEGPRIIQNYSFITLKHVATGNYLTTNNSLISDFRNTMVFAASVNSDLRNESVWEVSKQDLRDGNALCYGNLFQLFQKDRSNLGDCLQISDSAKSPATNHSQVFVARKKSFFHCKSVNSKNSPYVYDKDVIFLQCNDDLTLRSHEFTFNIRDKKLQEVVGHKERLGGNDE</sequence>
<organism evidence="2 3">
    <name type="scientific">Funneliformis caledonium</name>
    <dbReference type="NCBI Taxonomy" id="1117310"/>
    <lineage>
        <taxon>Eukaryota</taxon>
        <taxon>Fungi</taxon>
        <taxon>Fungi incertae sedis</taxon>
        <taxon>Mucoromycota</taxon>
        <taxon>Glomeromycotina</taxon>
        <taxon>Glomeromycetes</taxon>
        <taxon>Glomerales</taxon>
        <taxon>Glomeraceae</taxon>
        <taxon>Funneliformis</taxon>
    </lineage>
</organism>
<gene>
    <name evidence="2" type="ORF">FCALED_LOCUS7410</name>
</gene>
<dbReference type="OrthoDB" id="2327184at2759"/>
<dbReference type="AlphaFoldDB" id="A0A9N9BVD8"/>
<name>A0A9N9BVD8_9GLOM</name>
<comment type="caution">
    <text evidence="2">The sequence shown here is derived from an EMBL/GenBank/DDBJ whole genome shotgun (WGS) entry which is preliminary data.</text>
</comment>
<accession>A0A9N9BVD8</accession>
<evidence type="ECO:0000313" key="3">
    <source>
        <dbReference type="Proteomes" id="UP000789570"/>
    </source>
</evidence>
<dbReference type="Gene3D" id="2.80.10.50">
    <property type="match status" value="1"/>
</dbReference>
<keyword evidence="3" id="KW-1185">Reference proteome</keyword>
<evidence type="ECO:0000259" key="1">
    <source>
        <dbReference type="PROSITE" id="PS50919"/>
    </source>
</evidence>
<dbReference type="InterPro" id="IPR016093">
    <property type="entry name" value="MIR_motif"/>
</dbReference>
<feature type="domain" description="MIR" evidence="1">
    <location>
        <begin position="158"/>
        <end position="213"/>
    </location>
</feature>